<keyword evidence="2" id="KW-1185">Reference proteome</keyword>
<protein>
    <submittedName>
        <fullName evidence="1">Uncharacterized protein</fullName>
    </submittedName>
</protein>
<dbReference type="AlphaFoldDB" id="A0AAQ3K5Q2"/>
<proteinExistence type="predicted"/>
<gene>
    <name evidence="1" type="ORF">Cni_G09480</name>
</gene>
<name>A0AAQ3K5Q2_9LILI</name>
<evidence type="ECO:0000313" key="1">
    <source>
        <dbReference type="EMBL" id="WOL00767.1"/>
    </source>
</evidence>
<evidence type="ECO:0000313" key="2">
    <source>
        <dbReference type="Proteomes" id="UP001327560"/>
    </source>
</evidence>
<dbReference type="Proteomes" id="UP001327560">
    <property type="component" value="Chromosome 3"/>
</dbReference>
<accession>A0AAQ3K5Q2</accession>
<reference evidence="1 2" key="1">
    <citation type="submission" date="2023-10" db="EMBL/GenBank/DDBJ databases">
        <title>Chromosome-scale genome assembly provides insights into flower coloration mechanisms of Canna indica.</title>
        <authorList>
            <person name="Li C."/>
        </authorList>
    </citation>
    <scope>NUCLEOTIDE SEQUENCE [LARGE SCALE GENOMIC DNA]</scope>
    <source>
        <tissue evidence="1">Flower</tissue>
    </source>
</reference>
<sequence length="105" mass="12428">MHREYHRRGCKSQLLLKCLTKAIHVLRRRLEKKTREKIQVDLLVRVALVVIQDHHPVIQIVKVPLHLVLMLHIHLEHEAITERFDIYIKLDGGWIGCMVKLENTC</sequence>
<organism evidence="1 2">
    <name type="scientific">Canna indica</name>
    <name type="common">Indian-shot</name>
    <dbReference type="NCBI Taxonomy" id="4628"/>
    <lineage>
        <taxon>Eukaryota</taxon>
        <taxon>Viridiplantae</taxon>
        <taxon>Streptophyta</taxon>
        <taxon>Embryophyta</taxon>
        <taxon>Tracheophyta</taxon>
        <taxon>Spermatophyta</taxon>
        <taxon>Magnoliopsida</taxon>
        <taxon>Liliopsida</taxon>
        <taxon>Zingiberales</taxon>
        <taxon>Cannaceae</taxon>
        <taxon>Canna</taxon>
    </lineage>
</organism>
<dbReference type="EMBL" id="CP136892">
    <property type="protein sequence ID" value="WOL00767.1"/>
    <property type="molecule type" value="Genomic_DNA"/>
</dbReference>